<name>A0ACC0BAH3_CATRO</name>
<reference evidence="2" key="1">
    <citation type="journal article" date="2023" name="Nat. Plants">
        <title>Single-cell RNA sequencing provides a high-resolution roadmap for understanding the multicellular compartmentation of specialized metabolism.</title>
        <authorList>
            <person name="Sun S."/>
            <person name="Shen X."/>
            <person name="Li Y."/>
            <person name="Li Y."/>
            <person name="Wang S."/>
            <person name="Li R."/>
            <person name="Zhang H."/>
            <person name="Shen G."/>
            <person name="Guo B."/>
            <person name="Wei J."/>
            <person name="Xu J."/>
            <person name="St-Pierre B."/>
            <person name="Chen S."/>
            <person name="Sun C."/>
        </authorList>
    </citation>
    <scope>NUCLEOTIDE SEQUENCE [LARGE SCALE GENOMIC DNA]</scope>
</reference>
<gene>
    <name evidence="1" type="ORF">M9H77_19477</name>
</gene>
<organism evidence="1 2">
    <name type="scientific">Catharanthus roseus</name>
    <name type="common">Madagascar periwinkle</name>
    <name type="synonym">Vinca rosea</name>
    <dbReference type="NCBI Taxonomy" id="4058"/>
    <lineage>
        <taxon>Eukaryota</taxon>
        <taxon>Viridiplantae</taxon>
        <taxon>Streptophyta</taxon>
        <taxon>Embryophyta</taxon>
        <taxon>Tracheophyta</taxon>
        <taxon>Spermatophyta</taxon>
        <taxon>Magnoliopsida</taxon>
        <taxon>eudicotyledons</taxon>
        <taxon>Gunneridae</taxon>
        <taxon>Pentapetalae</taxon>
        <taxon>asterids</taxon>
        <taxon>lamiids</taxon>
        <taxon>Gentianales</taxon>
        <taxon>Apocynaceae</taxon>
        <taxon>Rauvolfioideae</taxon>
        <taxon>Vinceae</taxon>
        <taxon>Catharanthinae</taxon>
        <taxon>Catharanthus</taxon>
    </lineage>
</organism>
<dbReference type="EMBL" id="CM044704">
    <property type="protein sequence ID" value="KAI5669624.1"/>
    <property type="molecule type" value="Genomic_DNA"/>
</dbReference>
<accession>A0ACC0BAH3</accession>
<proteinExistence type="predicted"/>
<comment type="caution">
    <text evidence="1">The sequence shown here is derived from an EMBL/GenBank/DDBJ whole genome shotgun (WGS) entry which is preliminary data.</text>
</comment>
<evidence type="ECO:0000313" key="2">
    <source>
        <dbReference type="Proteomes" id="UP001060085"/>
    </source>
</evidence>
<dbReference type="Proteomes" id="UP001060085">
    <property type="component" value="Linkage Group LG04"/>
</dbReference>
<protein>
    <submittedName>
        <fullName evidence="1">Uncharacterized protein</fullName>
    </submittedName>
</protein>
<evidence type="ECO:0000313" key="1">
    <source>
        <dbReference type="EMBL" id="KAI5669624.1"/>
    </source>
</evidence>
<sequence>MAASATVRGATSHFSPQYHLLHSTNNPAVSLTFVVLLPKVISKPIRRRLLVVRRSGGDVSAETTTSETTESEAPVDVRKEPSSLISALNVEKALRGIAITDVDHYGRLGLRRGCSYDQVSFAYKKKVEELTNQGLEEDELNKNLELLKESYSILSSVEERRLYDWSLSRSENPEDYKWPFEMDITQTPPDESPPQEEEDVGPTRLVGYLILGWLILSFTLSIALNR</sequence>
<keyword evidence="2" id="KW-1185">Reference proteome</keyword>